<keyword evidence="6" id="KW-0804">Transcription</keyword>
<dbReference type="GO" id="GO:0000160">
    <property type="term" value="P:phosphorelay signal transduction system"/>
    <property type="evidence" value="ECO:0007669"/>
    <property type="project" value="InterPro"/>
</dbReference>
<reference evidence="11 12" key="1">
    <citation type="journal article" date="2014" name="Nature">
        <title>An environmental bacterial taxon with a large and distinct metabolic repertoire.</title>
        <authorList>
            <person name="Wilson M.C."/>
            <person name="Mori T."/>
            <person name="Ruckert C."/>
            <person name="Uria A.R."/>
            <person name="Helf M.J."/>
            <person name="Takada K."/>
            <person name="Gernert C."/>
            <person name="Steffens U.A."/>
            <person name="Heycke N."/>
            <person name="Schmitt S."/>
            <person name="Rinke C."/>
            <person name="Helfrich E.J."/>
            <person name="Brachmann A.O."/>
            <person name="Gurgui C."/>
            <person name="Wakimoto T."/>
            <person name="Kracht M."/>
            <person name="Crusemann M."/>
            <person name="Hentschel U."/>
            <person name="Abe I."/>
            <person name="Matsunaga S."/>
            <person name="Kalinowski J."/>
            <person name="Takeyama H."/>
            <person name="Piel J."/>
        </authorList>
    </citation>
    <scope>NUCLEOTIDE SEQUENCE [LARGE SCALE GENOMIC DNA]</scope>
    <source>
        <strain evidence="12">TSY1</strain>
    </source>
</reference>
<dbReference type="InterPro" id="IPR009057">
    <property type="entry name" value="Homeodomain-like_sf"/>
</dbReference>
<keyword evidence="2" id="KW-0067">ATP-binding</keyword>
<evidence type="ECO:0000256" key="5">
    <source>
        <dbReference type="ARBA" id="ARBA00023159"/>
    </source>
</evidence>
<dbReference type="InterPro" id="IPR058031">
    <property type="entry name" value="AAA_lid_NorR"/>
</dbReference>
<evidence type="ECO:0000313" key="12">
    <source>
        <dbReference type="Proteomes" id="UP000019141"/>
    </source>
</evidence>
<keyword evidence="4" id="KW-0238">DNA-binding</keyword>
<dbReference type="InterPro" id="IPR027417">
    <property type="entry name" value="P-loop_NTPase"/>
</dbReference>
<dbReference type="CDD" id="cd19920">
    <property type="entry name" value="REC_PA4781-like"/>
    <property type="match status" value="1"/>
</dbReference>
<evidence type="ECO:0000256" key="3">
    <source>
        <dbReference type="ARBA" id="ARBA00023015"/>
    </source>
</evidence>
<evidence type="ECO:0000256" key="7">
    <source>
        <dbReference type="PROSITE-ProRule" id="PRU00169"/>
    </source>
</evidence>
<accession>W4L980</accession>
<dbReference type="AlphaFoldDB" id="W4L980"/>
<dbReference type="CDD" id="cd00009">
    <property type="entry name" value="AAA"/>
    <property type="match status" value="1"/>
</dbReference>
<dbReference type="EMBL" id="AZHW01001067">
    <property type="protein sequence ID" value="ETW94449.1"/>
    <property type="molecule type" value="Genomic_DNA"/>
</dbReference>
<feature type="modified residue" description="4-aspartylphosphate" evidence="7">
    <location>
        <position position="59"/>
    </location>
</feature>
<dbReference type="SMART" id="SM00448">
    <property type="entry name" value="REC"/>
    <property type="match status" value="1"/>
</dbReference>
<organism evidence="11 12">
    <name type="scientific">Entotheonella factor</name>
    <dbReference type="NCBI Taxonomy" id="1429438"/>
    <lineage>
        <taxon>Bacteria</taxon>
        <taxon>Pseudomonadati</taxon>
        <taxon>Nitrospinota/Tectimicrobiota group</taxon>
        <taxon>Candidatus Tectimicrobiota</taxon>
        <taxon>Candidatus Entotheonellia</taxon>
        <taxon>Candidatus Entotheonellales</taxon>
        <taxon>Candidatus Entotheonellaceae</taxon>
        <taxon>Candidatus Entotheonella</taxon>
    </lineage>
</organism>
<evidence type="ECO:0000259" key="10">
    <source>
        <dbReference type="PROSITE" id="PS50110"/>
    </source>
</evidence>
<evidence type="ECO:0000256" key="6">
    <source>
        <dbReference type="ARBA" id="ARBA00023163"/>
    </source>
</evidence>
<dbReference type="InterPro" id="IPR025944">
    <property type="entry name" value="Sigma_54_int_dom_CS"/>
</dbReference>
<evidence type="ECO:0000313" key="11">
    <source>
        <dbReference type="EMBL" id="ETW94449.1"/>
    </source>
</evidence>
<dbReference type="GO" id="GO:0005524">
    <property type="term" value="F:ATP binding"/>
    <property type="evidence" value="ECO:0007669"/>
    <property type="project" value="UniProtKB-KW"/>
</dbReference>
<gene>
    <name evidence="11" type="ORF">ETSY1_34810</name>
</gene>
<dbReference type="Pfam" id="PF02954">
    <property type="entry name" value="HTH_8"/>
    <property type="match status" value="1"/>
</dbReference>
<keyword evidence="8" id="KW-0175">Coiled coil</keyword>
<keyword evidence="1" id="KW-0547">Nucleotide-binding</keyword>
<evidence type="ECO:0000256" key="1">
    <source>
        <dbReference type="ARBA" id="ARBA00022741"/>
    </source>
</evidence>
<proteinExistence type="predicted"/>
<dbReference type="InterPro" id="IPR002078">
    <property type="entry name" value="Sigma_54_int"/>
</dbReference>
<dbReference type="Pfam" id="PF00072">
    <property type="entry name" value="Response_reg"/>
    <property type="match status" value="1"/>
</dbReference>
<sequence length="503" mass="56682">MSVDLPKQGAILIVDDTPMNLEVLVKELTDQNFEIFVAIDGESALEQLRYTRPDIILLDVMMPGIDGFETCSRLKNNPDTKDIPVIFMTALADTLDKVKGFEAGAVDYVTKPIEPEEVSARVKTHLTIQRLQAELREANAFLEQRVAERTAELEALKNRLQDENVYLQEEIKLQHNFEEIISQSDAYKKVLNQVEQVAATDATVLILGETGTGKELIARAIHTISARKDRPLIKVNCAALPTTLIESELFGHEKGAFTGALARRNGRFELADRETIFLDEIGDLPLELQAKLLRALQEGEFERLGGAQTIRVDVRVIAATNRNLEQAIKDGNFREDLYYRLNVFPITLPPLRERPEDIPLLVRFFVNKFSKKLGKQIDAIPRNVMTALRTYRWPGNVRELENLVERAVILARDLTLTFDGTIVEQSRSDAALDSIAEPNPKPSNDTIDTLEVVERHHICRVLEETNWVIEGKNGAALLLGLNPNTLRSRMKKLGIRRPPRNSS</sequence>
<dbReference type="Gene3D" id="1.10.8.60">
    <property type="match status" value="1"/>
</dbReference>
<dbReference type="GO" id="GO:0043565">
    <property type="term" value="F:sequence-specific DNA binding"/>
    <property type="evidence" value="ECO:0007669"/>
    <property type="project" value="InterPro"/>
</dbReference>
<dbReference type="PROSITE" id="PS50045">
    <property type="entry name" value="SIGMA54_INTERACT_4"/>
    <property type="match status" value="1"/>
</dbReference>
<dbReference type="InterPro" id="IPR001789">
    <property type="entry name" value="Sig_transdc_resp-reg_receiver"/>
</dbReference>
<name>W4L980_ENTF1</name>
<keyword evidence="12" id="KW-1185">Reference proteome</keyword>
<keyword evidence="3" id="KW-0805">Transcription regulation</keyword>
<evidence type="ECO:0000256" key="4">
    <source>
        <dbReference type="ARBA" id="ARBA00023125"/>
    </source>
</evidence>
<dbReference type="InterPro" id="IPR002197">
    <property type="entry name" value="HTH_Fis"/>
</dbReference>
<dbReference type="Gene3D" id="3.40.50.2300">
    <property type="match status" value="1"/>
</dbReference>
<evidence type="ECO:0000256" key="2">
    <source>
        <dbReference type="ARBA" id="ARBA00022840"/>
    </source>
</evidence>
<protein>
    <submittedName>
        <fullName evidence="11">Transcriptional regulator</fullName>
    </submittedName>
</protein>
<dbReference type="InterPro" id="IPR003593">
    <property type="entry name" value="AAA+_ATPase"/>
</dbReference>
<dbReference type="PROSITE" id="PS00688">
    <property type="entry name" value="SIGMA54_INTERACT_3"/>
    <property type="match status" value="1"/>
</dbReference>
<dbReference type="PANTHER" id="PTHR32071:SF123">
    <property type="entry name" value="DNA-BINDING TRANSCRIPTIONAL ACTIVATOR HYFR-RELATED"/>
    <property type="match status" value="1"/>
</dbReference>
<dbReference type="SMART" id="SM00382">
    <property type="entry name" value="AAA"/>
    <property type="match status" value="1"/>
</dbReference>
<dbReference type="InterPro" id="IPR011006">
    <property type="entry name" value="CheY-like_superfamily"/>
</dbReference>
<dbReference type="Proteomes" id="UP000019141">
    <property type="component" value="Unassembled WGS sequence"/>
</dbReference>
<dbReference type="SUPFAM" id="SSF46689">
    <property type="entry name" value="Homeodomain-like"/>
    <property type="match status" value="1"/>
</dbReference>
<dbReference type="HOGENOM" id="CLU_000445_0_6_7"/>
<dbReference type="GO" id="GO:0006355">
    <property type="term" value="P:regulation of DNA-templated transcription"/>
    <property type="evidence" value="ECO:0007669"/>
    <property type="project" value="InterPro"/>
</dbReference>
<dbReference type="PROSITE" id="PS00675">
    <property type="entry name" value="SIGMA54_INTERACT_1"/>
    <property type="match status" value="1"/>
</dbReference>
<evidence type="ECO:0000259" key="9">
    <source>
        <dbReference type="PROSITE" id="PS50045"/>
    </source>
</evidence>
<keyword evidence="7" id="KW-0597">Phosphoprotein</keyword>
<dbReference type="Pfam" id="PF00158">
    <property type="entry name" value="Sigma54_activat"/>
    <property type="match status" value="1"/>
</dbReference>
<dbReference type="Gene3D" id="1.10.10.60">
    <property type="entry name" value="Homeodomain-like"/>
    <property type="match status" value="1"/>
</dbReference>
<dbReference type="Gene3D" id="3.40.50.300">
    <property type="entry name" value="P-loop containing nucleotide triphosphate hydrolases"/>
    <property type="match status" value="1"/>
</dbReference>
<dbReference type="SUPFAM" id="SSF52172">
    <property type="entry name" value="CheY-like"/>
    <property type="match status" value="1"/>
</dbReference>
<dbReference type="Pfam" id="PF25601">
    <property type="entry name" value="AAA_lid_14"/>
    <property type="match status" value="1"/>
</dbReference>
<feature type="domain" description="Response regulatory" evidence="10">
    <location>
        <begin position="10"/>
        <end position="126"/>
    </location>
</feature>
<dbReference type="SUPFAM" id="SSF52540">
    <property type="entry name" value="P-loop containing nucleoside triphosphate hydrolases"/>
    <property type="match status" value="1"/>
</dbReference>
<dbReference type="PANTHER" id="PTHR32071">
    <property type="entry name" value="TRANSCRIPTIONAL REGULATORY PROTEIN"/>
    <property type="match status" value="1"/>
</dbReference>
<dbReference type="PROSITE" id="PS50110">
    <property type="entry name" value="RESPONSE_REGULATORY"/>
    <property type="match status" value="1"/>
</dbReference>
<evidence type="ECO:0000256" key="8">
    <source>
        <dbReference type="SAM" id="Coils"/>
    </source>
</evidence>
<dbReference type="FunFam" id="1.10.8.60:FF:000014">
    <property type="entry name" value="DNA-binding transcriptional regulator NtrC"/>
    <property type="match status" value="1"/>
</dbReference>
<feature type="domain" description="Sigma-54 factor interaction" evidence="9">
    <location>
        <begin position="180"/>
        <end position="409"/>
    </location>
</feature>
<keyword evidence="5" id="KW-0010">Activator</keyword>
<feature type="coiled-coil region" evidence="8">
    <location>
        <begin position="128"/>
        <end position="170"/>
    </location>
</feature>
<dbReference type="FunFam" id="3.40.50.300:FF:000006">
    <property type="entry name" value="DNA-binding transcriptional regulator NtrC"/>
    <property type="match status" value="1"/>
</dbReference>
<dbReference type="InterPro" id="IPR025662">
    <property type="entry name" value="Sigma_54_int_dom_ATP-bd_1"/>
</dbReference>
<comment type="caution">
    <text evidence="11">The sequence shown here is derived from an EMBL/GenBank/DDBJ whole genome shotgun (WGS) entry which is preliminary data.</text>
</comment>